<dbReference type="InterPro" id="IPR032675">
    <property type="entry name" value="LRR_dom_sf"/>
</dbReference>
<name>A0AA87Z8E0_FICCA</name>
<gene>
    <name evidence="3" type="ORF">TIFTF001_048678</name>
</gene>
<dbReference type="EMBL" id="BTGU01006390">
    <property type="protein sequence ID" value="GMN19926.1"/>
    <property type="molecule type" value="Genomic_DNA"/>
</dbReference>
<evidence type="ECO:0000256" key="1">
    <source>
        <dbReference type="ARBA" id="ARBA00022737"/>
    </source>
</evidence>
<dbReference type="Proteomes" id="UP001187192">
    <property type="component" value="Unassembled WGS sequence"/>
</dbReference>
<accession>A0AA87Z8E0</accession>
<evidence type="ECO:0000259" key="2">
    <source>
        <dbReference type="Pfam" id="PF23598"/>
    </source>
</evidence>
<protein>
    <recommendedName>
        <fullName evidence="2">Disease resistance R13L4/SHOC-2-like LRR domain-containing protein</fullName>
    </recommendedName>
</protein>
<dbReference type="PANTHER" id="PTHR47186">
    <property type="entry name" value="LEUCINE-RICH REPEAT-CONTAINING PROTEIN 57"/>
    <property type="match status" value="1"/>
</dbReference>
<proteinExistence type="predicted"/>
<reference evidence="3" key="1">
    <citation type="submission" date="2023-07" db="EMBL/GenBank/DDBJ databases">
        <title>draft genome sequence of fig (Ficus carica).</title>
        <authorList>
            <person name="Takahashi T."/>
            <person name="Nishimura K."/>
        </authorList>
    </citation>
    <scope>NUCLEOTIDE SEQUENCE</scope>
</reference>
<dbReference type="SUPFAM" id="SSF52058">
    <property type="entry name" value="L domain-like"/>
    <property type="match status" value="1"/>
</dbReference>
<organism evidence="3 4">
    <name type="scientific">Ficus carica</name>
    <name type="common">Common fig</name>
    <dbReference type="NCBI Taxonomy" id="3494"/>
    <lineage>
        <taxon>Eukaryota</taxon>
        <taxon>Viridiplantae</taxon>
        <taxon>Streptophyta</taxon>
        <taxon>Embryophyta</taxon>
        <taxon>Tracheophyta</taxon>
        <taxon>Spermatophyta</taxon>
        <taxon>Magnoliopsida</taxon>
        <taxon>eudicotyledons</taxon>
        <taxon>Gunneridae</taxon>
        <taxon>Pentapetalae</taxon>
        <taxon>rosids</taxon>
        <taxon>fabids</taxon>
        <taxon>Rosales</taxon>
        <taxon>Moraceae</taxon>
        <taxon>Ficeae</taxon>
        <taxon>Ficus</taxon>
    </lineage>
</organism>
<sequence>MVQVPELDFDGKPKSCKIHDLLREIVLKKMVDSHFSKVLSRSDSKFRGLARRVSVLYISDVDLESSSKTYQVRSLYMFVKDKIPTSFVSTISKNFKLLKVLDFEDTPSLDHLPEDIGILFHLRYLSVRGTQVGFLPTSIGKLENLETLDLKQSLVYELPVQINKLHKLRHLLAYNLDHKKDFHINRQGGIKVKKGIGRLKALEKLYFLEADTVGADVLEELSELTELSKLGIKKLRNEDGKTLCGSIQKMEHLESLDISSISENETLDLESMSSPPKFLQRLCLKGRLRKLPEWVAELQNLTRIDFTWSKLEDEPLKALQNLPNLLELEISKDAYYGEKLHFEQGAFPKLKVLDLYDLSKLNSIVIEEGALCNLERFEIGPCPQLKEVPPGIQHLTNLDRLLFFYMPAHFLMFQNFQTVQAIPQVRFTFTLSGKEYFPSLTLKDISKLQSIIQEHNEVDWKSLPVEEVFKKVLEKWV</sequence>
<dbReference type="Gene3D" id="3.80.10.10">
    <property type="entry name" value="Ribonuclease Inhibitor"/>
    <property type="match status" value="1"/>
</dbReference>
<dbReference type="AlphaFoldDB" id="A0AA87Z8E0"/>
<dbReference type="Pfam" id="PF23598">
    <property type="entry name" value="LRR_14"/>
    <property type="match status" value="1"/>
</dbReference>
<keyword evidence="4" id="KW-1185">Reference proteome</keyword>
<evidence type="ECO:0000313" key="4">
    <source>
        <dbReference type="Proteomes" id="UP001187192"/>
    </source>
</evidence>
<comment type="caution">
    <text evidence="3">The sequence shown here is derived from an EMBL/GenBank/DDBJ whole genome shotgun (WGS) entry which is preliminary data.</text>
</comment>
<feature type="domain" description="Disease resistance R13L4/SHOC-2-like LRR" evidence="2">
    <location>
        <begin position="71"/>
        <end position="400"/>
    </location>
</feature>
<dbReference type="PANTHER" id="PTHR47186:SF57">
    <property type="entry name" value="OS02G0478300 PROTEIN"/>
    <property type="match status" value="1"/>
</dbReference>
<keyword evidence="1" id="KW-0677">Repeat</keyword>
<evidence type="ECO:0000313" key="3">
    <source>
        <dbReference type="EMBL" id="GMN19926.1"/>
    </source>
</evidence>
<dbReference type="InterPro" id="IPR055414">
    <property type="entry name" value="LRR_R13L4/SHOC2-like"/>
</dbReference>